<dbReference type="GO" id="GO:0043953">
    <property type="term" value="P:protein transport by the Tat complex"/>
    <property type="evidence" value="ECO:0007669"/>
    <property type="project" value="UniProtKB-UniRule"/>
</dbReference>
<gene>
    <name evidence="9" type="primary">tatA</name>
    <name evidence="10" type="ORF">BLW93_04045</name>
</gene>
<comment type="subunit">
    <text evidence="9">Forms a complex with TatC.</text>
</comment>
<dbReference type="NCBIfam" id="NF011430">
    <property type="entry name" value="PRK14861.1"/>
    <property type="match status" value="1"/>
</dbReference>
<proteinExistence type="inferred from homology"/>
<dbReference type="Pfam" id="PF02416">
    <property type="entry name" value="TatA_B_E"/>
    <property type="match status" value="1"/>
</dbReference>
<protein>
    <recommendedName>
        <fullName evidence="9">Sec-independent protein translocase protein TatA</fullName>
    </recommendedName>
</protein>
<dbReference type="Gene3D" id="1.20.5.3310">
    <property type="match status" value="1"/>
</dbReference>
<organism evidence="10 11">
    <name type="scientific">Desulfurobacterium indicum</name>
    <dbReference type="NCBI Taxonomy" id="1914305"/>
    <lineage>
        <taxon>Bacteria</taxon>
        <taxon>Pseudomonadati</taxon>
        <taxon>Aquificota</taxon>
        <taxon>Aquificia</taxon>
        <taxon>Desulfurobacteriales</taxon>
        <taxon>Desulfurobacteriaceae</taxon>
        <taxon>Desulfurobacterium</taxon>
    </lineage>
</organism>
<keyword evidence="5 9" id="KW-0653">Protein transport</keyword>
<evidence type="ECO:0000256" key="4">
    <source>
        <dbReference type="ARBA" id="ARBA00022692"/>
    </source>
</evidence>
<dbReference type="GO" id="GO:0033281">
    <property type="term" value="C:TAT protein transport complex"/>
    <property type="evidence" value="ECO:0007669"/>
    <property type="project" value="UniProtKB-UniRule"/>
</dbReference>
<dbReference type="PANTHER" id="PTHR42982">
    <property type="entry name" value="SEC-INDEPENDENT PROTEIN TRANSLOCASE PROTEIN TATA"/>
    <property type="match status" value="1"/>
</dbReference>
<sequence length="78" mass="8673">MFGGIGTNELILILIITLLIFGPSKLPDLAKSMGKAINEFRKASSGIIDEDEKKKEEPKKVTRDEELEKIKVKDSKDA</sequence>
<evidence type="ECO:0000256" key="6">
    <source>
        <dbReference type="ARBA" id="ARBA00022989"/>
    </source>
</evidence>
<dbReference type="InterPro" id="IPR003369">
    <property type="entry name" value="TatA/B/E"/>
</dbReference>
<dbReference type="InterPro" id="IPR006312">
    <property type="entry name" value="TatA/E"/>
</dbReference>
<evidence type="ECO:0000256" key="3">
    <source>
        <dbReference type="ARBA" id="ARBA00022475"/>
    </source>
</evidence>
<dbReference type="EMBL" id="MOEN01000011">
    <property type="protein sequence ID" value="OMH40669.1"/>
    <property type="molecule type" value="Genomic_DNA"/>
</dbReference>
<evidence type="ECO:0000256" key="8">
    <source>
        <dbReference type="ARBA" id="ARBA00023136"/>
    </source>
</evidence>
<evidence type="ECO:0000256" key="2">
    <source>
        <dbReference type="ARBA" id="ARBA00022448"/>
    </source>
</evidence>
<comment type="function">
    <text evidence="9">Part of the twin-arginine translocation (Tat) system that transports large folded proteins containing a characteristic twin-arginine motif in their signal peptide across membranes. TatA could form the protein-conducting channel of the Tat system.</text>
</comment>
<reference evidence="10 11" key="1">
    <citation type="submission" date="2016-10" db="EMBL/GenBank/DDBJ databases">
        <title>Genome sequence of a sulfur-reducing bacterium Desulfurobacterium indicum K6013.</title>
        <authorList>
            <person name="Cao J."/>
            <person name="Shao Z."/>
            <person name="Alain K."/>
            <person name="Jebbar M."/>
        </authorList>
    </citation>
    <scope>NUCLEOTIDE SEQUENCE [LARGE SCALE GENOMIC DNA]</scope>
    <source>
        <strain evidence="10 11">K6013</strain>
    </source>
</reference>
<dbReference type="NCBIfam" id="TIGR01411">
    <property type="entry name" value="tatAE"/>
    <property type="match status" value="1"/>
</dbReference>
<evidence type="ECO:0000256" key="1">
    <source>
        <dbReference type="ARBA" id="ARBA00004162"/>
    </source>
</evidence>
<comment type="similarity">
    <text evidence="9">Belongs to the TatA/E family.</text>
</comment>
<dbReference type="HAMAP" id="MF_00236">
    <property type="entry name" value="TatA_E"/>
    <property type="match status" value="1"/>
</dbReference>
<dbReference type="GO" id="GO:0008320">
    <property type="term" value="F:protein transmembrane transporter activity"/>
    <property type="evidence" value="ECO:0007669"/>
    <property type="project" value="UniProtKB-UniRule"/>
</dbReference>
<accession>A0A1R1MLN8</accession>
<keyword evidence="8 9" id="KW-0472">Membrane</keyword>
<keyword evidence="6 9" id="KW-1133">Transmembrane helix</keyword>
<evidence type="ECO:0000256" key="9">
    <source>
        <dbReference type="HAMAP-Rule" id="MF_00236"/>
    </source>
</evidence>
<dbReference type="RefSeq" id="WP_076712835.1">
    <property type="nucleotide sequence ID" value="NZ_MOEN01000011.1"/>
</dbReference>
<dbReference type="Proteomes" id="UP000187408">
    <property type="component" value="Unassembled WGS sequence"/>
</dbReference>
<dbReference type="STRING" id="1914305.BLW93_04045"/>
<keyword evidence="11" id="KW-1185">Reference proteome</keyword>
<dbReference type="PRINTS" id="PR01506">
    <property type="entry name" value="TATBPROTEIN"/>
</dbReference>
<keyword evidence="3 9" id="KW-1003">Cell membrane</keyword>
<comment type="caution">
    <text evidence="10">The sequence shown here is derived from an EMBL/GenBank/DDBJ whole genome shotgun (WGS) entry which is preliminary data.</text>
</comment>
<keyword evidence="2 9" id="KW-0813">Transport</keyword>
<evidence type="ECO:0000313" key="11">
    <source>
        <dbReference type="Proteomes" id="UP000187408"/>
    </source>
</evidence>
<dbReference type="AlphaFoldDB" id="A0A1R1MLN8"/>
<evidence type="ECO:0000313" key="10">
    <source>
        <dbReference type="EMBL" id="OMH40669.1"/>
    </source>
</evidence>
<keyword evidence="4 9" id="KW-0812">Transmembrane</keyword>
<keyword evidence="7 9" id="KW-0811">Translocation</keyword>
<evidence type="ECO:0000256" key="7">
    <source>
        <dbReference type="ARBA" id="ARBA00023010"/>
    </source>
</evidence>
<name>A0A1R1MLN8_9BACT</name>
<evidence type="ECO:0000256" key="5">
    <source>
        <dbReference type="ARBA" id="ARBA00022927"/>
    </source>
</evidence>
<comment type="subcellular location">
    <subcellularLocation>
        <location evidence="1 9">Cell membrane</location>
        <topology evidence="1 9">Single-pass membrane protein</topology>
    </subcellularLocation>
</comment>
<dbReference type="PANTHER" id="PTHR42982:SF1">
    <property type="entry name" value="SEC-INDEPENDENT PROTEIN TRANSLOCASE PROTEIN TATA"/>
    <property type="match status" value="1"/>
</dbReference>